<dbReference type="EMBL" id="BAABBM010000001">
    <property type="protein sequence ID" value="GAA3893878.1"/>
    <property type="molecule type" value="Genomic_DNA"/>
</dbReference>
<evidence type="ECO:0000313" key="3">
    <source>
        <dbReference type="EMBL" id="GAA3893878.1"/>
    </source>
</evidence>
<keyword evidence="2" id="KW-0812">Transmembrane</keyword>
<evidence type="ECO:0000256" key="1">
    <source>
        <dbReference type="SAM" id="MobiDB-lite"/>
    </source>
</evidence>
<evidence type="ECO:0000256" key="2">
    <source>
        <dbReference type="SAM" id="Phobius"/>
    </source>
</evidence>
<keyword evidence="4" id="KW-1185">Reference proteome</keyword>
<feature type="transmembrane region" description="Helical" evidence="2">
    <location>
        <begin position="185"/>
        <end position="207"/>
    </location>
</feature>
<comment type="caution">
    <text evidence="3">The sequence shown here is derived from an EMBL/GenBank/DDBJ whole genome shotgun (WGS) entry which is preliminary data.</text>
</comment>
<dbReference type="Pfam" id="PF14023">
    <property type="entry name" value="Bestrophin-like"/>
    <property type="match status" value="1"/>
</dbReference>
<dbReference type="Proteomes" id="UP001500827">
    <property type="component" value="Unassembled WGS sequence"/>
</dbReference>
<organism evidence="3 4">
    <name type="scientific">Sphingomonas limnosediminicola</name>
    <dbReference type="NCBI Taxonomy" id="940133"/>
    <lineage>
        <taxon>Bacteria</taxon>
        <taxon>Pseudomonadati</taxon>
        <taxon>Pseudomonadota</taxon>
        <taxon>Alphaproteobacteria</taxon>
        <taxon>Sphingomonadales</taxon>
        <taxon>Sphingomonadaceae</taxon>
        <taxon>Sphingomonas</taxon>
    </lineage>
</organism>
<keyword evidence="2" id="KW-1133">Transmembrane helix</keyword>
<keyword evidence="2" id="KW-0472">Membrane</keyword>
<reference evidence="4" key="1">
    <citation type="journal article" date="2019" name="Int. J. Syst. Evol. Microbiol.">
        <title>The Global Catalogue of Microorganisms (GCM) 10K type strain sequencing project: providing services to taxonomists for standard genome sequencing and annotation.</title>
        <authorList>
            <consortium name="The Broad Institute Genomics Platform"/>
            <consortium name="The Broad Institute Genome Sequencing Center for Infectious Disease"/>
            <person name="Wu L."/>
            <person name="Ma J."/>
        </authorList>
    </citation>
    <scope>NUCLEOTIDE SEQUENCE [LARGE SCALE GENOMIC DNA]</scope>
    <source>
        <strain evidence="4">JCM 17543</strain>
    </source>
</reference>
<dbReference type="RefSeq" id="WP_344698713.1">
    <property type="nucleotide sequence ID" value="NZ_BAABBM010000001.1"/>
</dbReference>
<name>A0ABP7L638_9SPHN</name>
<proteinExistence type="predicted"/>
<feature type="transmembrane region" description="Helical" evidence="2">
    <location>
        <begin position="51"/>
        <end position="72"/>
    </location>
</feature>
<sequence length="282" mass="31280">MQALSLWAVALLLVAGSLAAVEAGVILGRRQARRHAAGAAESPAKSNVEGYIISSIFGLLAFLVGFTFSMSLSRYDDRRSWIAQEATAISTVYLRAELLDEPYRSRLRSLLRDYARSRLAPDNITSAEIETGILQTERIRNQLWDETRTAIYPDRRSDLASYFVEAMNNALDIGTRRALAGRAHVPTQIVAILLVYLLVAAIMLGYLMAKEGTTRRHESTLLILMFVASINLILDLDRPREGLIRVSQRPLEELIASMNADAAKESVTERPTKPPTADEHEA</sequence>
<dbReference type="InterPro" id="IPR025333">
    <property type="entry name" value="DUF4239"/>
</dbReference>
<evidence type="ECO:0000313" key="4">
    <source>
        <dbReference type="Proteomes" id="UP001500827"/>
    </source>
</evidence>
<gene>
    <name evidence="3" type="ORF">GCM10022276_11350</name>
</gene>
<feature type="region of interest" description="Disordered" evidence="1">
    <location>
        <begin position="260"/>
        <end position="282"/>
    </location>
</feature>
<accession>A0ABP7L638</accession>
<feature type="compositionally biased region" description="Basic and acidic residues" evidence="1">
    <location>
        <begin position="262"/>
        <end position="282"/>
    </location>
</feature>
<evidence type="ECO:0008006" key="5">
    <source>
        <dbReference type="Google" id="ProtNLM"/>
    </source>
</evidence>
<protein>
    <recommendedName>
        <fullName evidence="5">DUF4239 domain-containing protein</fullName>
    </recommendedName>
</protein>